<name>A0A975GT27_9BACT</name>
<organism evidence="1 2">
    <name type="scientific">Desulfonema magnum</name>
    <dbReference type="NCBI Taxonomy" id="45655"/>
    <lineage>
        <taxon>Bacteria</taxon>
        <taxon>Pseudomonadati</taxon>
        <taxon>Thermodesulfobacteriota</taxon>
        <taxon>Desulfobacteria</taxon>
        <taxon>Desulfobacterales</taxon>
        <taxon>Desulfococcaceae</taxon>
        <taxon>Desulfonema</taxon>
    </lineage>
</organism>
<dbReference type="KEGG" id="dmm:dnm_086450"/>
<proteinExistence type="predicted"/>
<dbReference type="EMBL" id="CP061800">
    <property type="protein sequence ID" value="QTA92562.1"/>
    <property type="molecule type" value="Genomic_DNA"/>
</dbReference>
<protein>
    <submittedName>
        <fullName evidence="1">Uncharacterized protein</fullName>
    </submittedName>
</protein>
<sequence>MRIRRGPAAVTGDESCKYATVCKGGKARQLGRTGSQKT</sequence>
<dbReference type="AlphaFoldDB" id="A0A975GT27"/>
<dbReference type="Proteomes" id="UP000663722">
    <property type="component" value="Chromosome"/>
</dbReference>
<reference evidence="1" key="1">
    <citation type="journal article" date="2021" name="Microb. Physiol.">
        <title>Proteogenomic Insights into the Physiology of Marine, Sulfate-Reducing, Filamentous Desulfonema limicola and Desulfonema magnum.</title>
        <authorList>
            <person name="Schnaars V."/>
            <person name="Wohlbrand L."/>
            <person name="Scheve S."/>
            <person name="Hinrichs C."/>
            <person name="Reinhardt R."/>
            <person name="Rabus R."/>
        </authorList>
    </citation>
    <scope>NUCLEOTIDE SEQUENCE</scope>
    <source>
        <strain evidence="1">4be13</strain>
    </source>
</reference>
<evidence type="ECO:0000313" key="1">
    <source>
        <dbReference type="EMBL" id="QTA92562.1"/>
    </source>
</evidence>
<evidence type="ECO:0000313" key="2">
    <source>
        <dbReference type="Proteomes" id="UP000663722"/>
    </source>
</evidence>
<accession>A0A975GT27</accession>
<gene>
    <name evidence="1" type="ORF">dnm_086450</name>
</gene>
<keyword evidence="2" id="KW-1185">Reference proteome</keyword>